<proteinExistence type="predicted"/>
<dbReference type="AlphaFoldDB" id="A0A4Y9FMN4"/>
<dbReference type="PANTHER" id="PTHR46564:SF1">
    <property type="entry name" value="TRANSPOSASE"/>
    <property type="match status" value="1"/>
</dbReference>
<name>A0A4Y9FMN4_STRAI</name>
<dbReference type="GO" id="GO:0003676">
    <property type="term" value="F:nucleic acid binding"/>
    <property type="evidence" value="ECO:0007669"/>
    <property type="project" value="InterPro"/>
</dbReference>
<evidence type="ECO:0000259" key="1">
    <source>
        <dbReference type="Pfam" id="PF13358"/>
    </source>
</evidence>
<evidence type="ECO:0000313" key="2">
    <source>
        <dbReference type="EMBL" id="TFU29790.1"/>
    </source>
</evidence>
<gene>
    <name evidence="2" type="ORF">E4U01_08595</name>
</gene>
<sequence>MVYIDETGIDTYLYRKKGRAKRGEKVYGKVSGRRFERISVVAGQVNGKFVAPMIYKQSMTSHFFVKWFESQLLPALDSPHIMIMDNATFHPKAQLDELCIANHHFFLPLPPYSPELNPIEKAWANLKKKVME</sequence>
<comment type="caution">
    <text evidence="2">The sequence shown here is derived from an EMBL/GenBank/DDBJ whole genome shotgun (WGS) entry which is preliminary data.</text>
</comment>
<dbReference type="Proteomes" id="UP000297747">
    <property type="component" value="Unassembled WGS sequence"/>
</dbReference>
<dbReference type="Gene3D" id="3.30.420.10">
    <property type="entry name" value="Ribonuclease H-like superfamily/Ribonuclease H"/>
    <property type="match status" value="1"/>
</dbReference>
<dbReference type="SUPFAM" id="SSF53098">
    <property type="entry name" value="Ribonuclease H-like"/>
    <property type="match status" value="1"/>
</dbReference>
<dbReference type="PANTHER" id="PTHR46564">
    <property type="entry name" value="TRANSPOSASE"/>
    <property type="match status" value="1"/>
</dbReference>
<feature type="domain" description="Tc1-like transposase DDE" evidence="1">
    <location>
        <begin position="1"/>
        <end position="130"/>
    </location>
</feature>
<organism evidence="2 3">
    <name type="scientific">Streptococcus acidominimus</name>
    <dbReference type="NCBI Taxonomy" id="1326"/>
    <lineage>
        <taxon>Bacteria</taxon>
        <taxon>Bacillati</taxon>
        <taxon>Bacillota</taxon>
        <taxon>Bacilli</taxon>
        <taxon>Lactobacillales</taxon>
        <taxon>Streptococcaceae</taxon>
        <taxon>Streptococcus</taxon>
    </lineage>
</organism>
<dbReference type="InterPro" id="IPR012337">
    <property type="entry name" value="RNaseH-like_sf"/>
</dbReference>
<accession>A0A4Y9FMN4</accession>
<dbReference type="InterPro" id="IPR038717">
    <property type="entry name" value="Tc1-like_DDE_dom"/>
</dbReference>
<evidence type="ECO:0000313" key="3">
    <source>
        <dbReference type="Proteomes" id="UP000297747"/>
    </source>
</evidence>
<dbReference type="RefSeq" id="WP_135053296.1">
    <property type="nucleotide sequence ID" value="NZ_JADGLI010000038.1"/>
</dbReference>
<protein>
    <submittedName>
        <fullName evidence="2">Transposase</fullName>
    </submittedName>
</protein>
<dbReference type="EMBL" id="SPQA01000038">
    <property type="protein sequence ID" value="TFU29790.1"/>
    <property type="molecule type" value="Genomic_DNA"/>
</dbReference>
<reference evidence="2 3" key="1">
    <citation type="submission" date="2019-03" db="EMBL/GenBank/DDBJ databases">
        <title>Diversity of the mouse oral microbiome.</title>
        <authorList>
            <person name="Joseph S."/>
            <person name="Aduse-Opoku J."/>
            <person name="Curtis M."/>
            <person name="Wade W."/>
            <person name="Hashim A."/>
        </authorList>
    </citation>
    <scope>NUCLEOTIDE SEQUENCE [LARGE SCALE GENOMIC DNA]</scope>
    <source>
        <strain evidence="2 3">HT4</strain>
    </source>
</reference>
<dbReference type="Pfam" id="PF13358">
    <property type="entry name" value="DDE_3"/>
    <property type="match status" value="1"/>
</dbReference>
<dbReference type="InterPro" id="IPR036397">
    <property type="entry name" value="RNaseH_sf"/>
</dbReference>